<evidence type="ECO:0000256" key="3">
    <source>
        <dbReference type="ARBA" id="ARBA00022475"/>
    </source>
</evidence>
<dbReference type="InterPro" id="IPR050303">
    <property type="entry name" value="GatZ_KbaZ_carbometab"/>
</dbReference>
<dbReference type="PANTHER" id="PTHR32502">
    <property type="entry name" value="N-ACETYLGALACTOSAMINE PERMEASE II COMPONENT-RELATED"/>
    <property type="match status" value="1"/>
</dbReference>
<protein>
    <submittedName>
        <fullName evidence="10">PTS mannose transporter subunit IICD</fullName>
    </submittedName>
    <submittedName>
        <fullName evidence="11">PTS sugar transporter subunit IIC</fullName>
    </submittedName>
</protein>
<evidence type="ECO:0000256" key="8">
    <source>
        <dbReference type="ARBA" id="ARBA00023136"/>
    </source>
</evidence>
<keyword evidence="4 11" id="KW-0762">Sugar transport</keyword>
<comment type="caution">
    <text evidence="11">The sequence shown here is derived from an EMBL/GenBank/DDBJ whole genome shotgun (WGS) entry which is preliminary data.</text>
</comment>
<feature type="transmembrane region" description="Helical" evidence="9">
    <location>
        <begin position="140"/>
        <end position="162"/>
    </location>
</feature>
<keyword evidence="2" id="KW-0813">Transport</keyword>
<keyword evidence="8 9" id="KW-0472">Membrane</keyword>
<evidence type="ECO:0000256" key="2">
    <source>
        <dbReference type="ARBA" id="ARBA00022448"/>
    </source>
</evidence>
<keyword evidence="7 9" id="KW-1133">Transmembrane helix</keyword>
<dbReference type="RefSeq" id="WP_060743803.1">
    <property type="nucleotide sequence ID" value="NZ_BEWQ01000009.1"/>
</dbReference>
<evidence type="ECO:0000256" key="4">
    <source>
        <dbReference type="ARBA" id="ARBA00022597"/>
    </source>
</evidence>
<evidence type="ECO:0000256" key="5">
    <source>
        <dbReference type="ARBA" id="ARBA00022683"/>
    </source>
</evidence>
<reference evidence="10" key="2">
    <citation type="submission" date="2019-12" db="EMBL/GenBank/DDBJ databases">
        <title>SpeciesPrimer: A bioinformatics pipeline dedicated to the design of qPCR primers for the quantification of bacterial species.</title>
        <authorList>
            <person name="Dreier M."/>
            <person name="Berthoud H."/>
            <person name="Shani N."/>
            <person name="Wechsler D."/>
            <person name="Junier P."/>
        </authorList>
    </citation>
    <scope>NUCLEOTIDE SEQUENCE</scope>
    <source>
        <strain evidence="10">FAM13073</strain>
    </source>
</reference>
<dbReference type="Proteomes" id="UP000743107">
    <property type="component" value="Unassembled WGS sequence"/>
</dbReference>
<feature type="transmembrane region" description="Helical" evidence="9">
    <location>
        <begin position="96"/>
        <end position="119"/>
    </location>
</feature>
<evidence type="ECO:0000256" key="1">
    <source>
        <dbReference type="ARBA" id="ARBA00004651"/>
    </source>
</evidence>
<name>A0A6L5A3W5_PEDPE</name>
<feature type="transmembrane region" description="Helical" evidence="9">
    <location>
        <begin position="207"/>
        <end position="236"/>
    </location>
</feature>
<dbReference type="Pfam" id="PF03609">
    <property type="entry name" value="EII-Sor"/>
    <property type="match status" value="1"/>
</dbReference>
<dbReference type="InterPro" id="IPR004700">
    <property type="entry name" value="PTS_IIC_man"/>
</dbReference>
<evidence type="ECO:0000313" key="11">
    <source>
        <dbReference type="EMBL" id="MBF7128005.1"/>
    </source>
</evidence>
<comment type="subcellular location">
    <subcellularLocation>
        <location evidence="1">Cell membrane</location>
        <topology evidence="1">Multi-pass membrane protein</topology>
    </subcellularLocation>
</comment>
<evidence type="ECO:0000313" key="13">
    <source>
        <dbReference type="Proteomes" id="UP000743107"/>
    </source>
</evidence>
<keyword evidence="12" id="KW-1185">Reference proteome</keyword>
<evidence type="ECO:0000256" key="7">
    <source>
        <dbReference type="ARBA" id="ARBA00022989"/>
    </source>
</evidence>
<keyword evidence="3" id="KW-1003">Cell membrane</keyword>
<evidence type="ECO:0000256" key="6">
    <source>
        <dbReference type="ARBA" id="ARBA00022692"/>
    </source>
</evidence>
<dbReference type="EMBL" id="JADOFV010000005">
    <property type="protein sequence ID" value="MBF7128005.1"/>
    <property type="molecule type" value="Genomic_DNA"/>
</dbReference>
<reference evidence="11" key="4">
    <citation type="submission" date="2020-11" db="EMBL/GenBank/DDBJ databases">
        <title>Antibiotic susceptibility profiles of Pediococcus pentosaceus from various origins and their implications for the safety assessment of strains with food-technology applications.</title>
        <authorList>
            <person name="Shani N."/>
            <person name="Oberhaensli S."/>
            <person name="Arias E."/>
        </authorList>
    </citation>
    <scope>NUCLEOTIDE SEQUENCE</scope>
    <source>
        <strain evidence="11">FAM 19164</strain>
    </source>
</reference>
<accession>A0A6L5A3W5</accession>
<reference evidence="12" key="3">
    <citation type="submission" date="2020-03" db="EMBL/GenBank/DDBJ databases">
        <title>SpeciesPrimer: A bioinformatics pipeline dedicated to the design of qPCR primers for the quantification of bacterial species.</title>
        <authorList>
            <person name="Dreier M."/>
            <person name="Berthoud H."/>
            <person name="Shani N."/>
            <person name="Wechsler D."/>
            <person name="Junier P."/>
        </authorList>
    </citation>
    <scope>NUCLEOTIDE SEQUENCE [LARGE SCALE GENOMIC DNA]</scope>
    <source>
        <strain evidence="12">FAM13073</strain>
    </source>
</reference>
<gene>
    <name evidence="10" type="ORF">GBO79_08450</name>
    <name evidence="11" type="ORF">ITQ97_09370</name>
</gene>
<feature type="transmembrane region" description="Helical" evidence="9">
    <location>
        <begin position="72"/>
        <end position="90"/>
    </location>
</feature>
<keyword evidence="5" id="KW-0598">Phosphotransferase system</keyword>
<evidence type="ECO:0000313" key="12">
    <source>
        <dbReference type="Proteomes" id="UP000472573"/>
    </source>
</evidence>
<dbReference type="AlphaFoldDB" id="A0A6L5A3W5"/>
<dbReference type="PROSITE" id="PS51106">
    <property type="entry name" value="PTS_EIIC_TYPE_4"/>
    <property type="match status" value="1"/>
</dbReference>
<feature type="transmembrane region" description="Helical" evidence="9">
    <location>
        <begin position="182"/>
        <end position="200"/>
    </location>
</feature>
<evidence type="ECO:0000313" key="10">
    <source>
        <dbReference type="EMBL" id="KAF0412585.1"/>
    </source>
</evidence>
<dbReference type="PANTHER" id="PTHR32502:SF8">
    <property type="entry name" value="N-ACETYLGALACTOSAMINE PERMEASE IIC COMPONENT 1"/>
    <property type="match status" value="1"/>
</dbReference>
<sequence length="261" mass="27999">MLTKAILLGIISVFGVMDSRMLGRTNFEQPLVMGALVGIALGDLTKGLIVGASLELIFMGIVNIGAAAPPDLVLGSVMATAFAILSHTNAQTALTIALPVAILGQMVGILLRMFMSTFVHRAESDIENGDFAKARRFHILWGPILYSLMYFVPVFIAIYFGADVVKDIVQSIPSWLTDGLNLASKILPAYGFALLMQTMVSKKTVVYLLIGFFITAYGGLSVTGVAIFAGLLVLVLNEILPKNNVVEASSDDELDDDLEEL</sequence>
<evidence type="ECO:0000256" key="9">
    <source>
        <dbReference type="SAM" id="Phobius"/>
    </source>
</evidence>
<proteinExistence type="predicted"/>
<dbReference type="GO" id="GO:0005886">
    <property type="term" value="C:plasma membrane"/>
    <property type="evidence" value="ECO:0007669"/>
    <property type="project" value="UniProtKB-SubCell"/>
</dbReference>
<reference evidence="10" key="1">
    <citation type="submission" date="2019-10" db="EMBL/GenBank/DDBJ databases">
        <authorList>
            <person name="Irmler S."/>
            <person name="Berthoud H."/>
            <person name="Roetschi A."/>
            <person name="Arias E."/>
            <person name="Shani N."/>
            <person name="Wuethrich D."/>
            <person name="Bruggmann R."/>
        </authorList>
    </citation>
    <scope>NUCLEOTIDE SEQUENCE</scope>
    <source>
        <strain evidence="10">FAM13073</strain>
    </source>
</reference>
<dbReference type="Proteomes" id="UP000472573">
    <property type="component" value="Unassembled WGS sequence"/>
</dbReference>
<keyword evidence="6 9" id="KW-0812">Transmembrane</keyword>
<dbReference type="GO" id="GO:0009401">
    <property type="term" value="P:phosphoenolpyruvate-dependent sugar phosphotransferase system"/>
    <property type="evidence" value="ECO:0007669"/>
    <property type="project" value="UniProtKB-KW"/>
</dbReference>
<organism evidence="11 13">
    <name type="scientific">Pediococcus pentosaceus</name>
    <dbReference type="NCBI Taxonomy" id="1255"/>
    <lineage>
        <taxon>Bacteria</taxon>
        <taxon>Bacillati</taxon>
        <taxon>Bacillota</taxon>
        <taxon>Bacilli</taxon>
        <taxon>Lactobacillales</taxon>
        <taxon>Lactobacillaceae</taxon>
        <taxon>Pediococcus</taxon>
    </lineage>
</organism>
<dbReference type="EMBL" id="WENB01000005">
    <property type="protein sequence ID" value="KAF0412585.1"/>
    <property type="molecule type" value="Genomic_DNA"/>
</dbReference>